<reference evidence="1" key="1">
    <citation type="submission" date="2020-02" db="EMBL/GenBank/DDBJ databases">
        <authorList>
            <person name="Meier V. D."/>
        </authorList>
    </citation>
    <scope>NUCLEOTIDE SEQUENCE</scope>
    <source>
        <strain evidence="1">AVDCRST_MAG84</strain>
    </source>
</reference>
<accession>A0A6J4LYI7</accession>
<dbReference type="AlphaFoldDB" id="A0A6J4LYI7"/>
<evidence type="ECO:0000313" key="1">
    <source>
        <dbReference type="EMBL" id="CAA9341502.1"/>
    </source>
</evidence>
<gene>
    <name evidence="1" type="ORF">AVDCRST_MAG84-2389</name>
</gene>
<proteinExistence type="predicted"/>
<organism evidence="1">
    <name type="scientific">uncultured Microcoleus sp</name>
    <dbReference type="NCBI Taxonomy" id="259945"/>
    <lineage>
        <taxon>Bacteria</taxon>
        <taxon>Bacillati</taxon>
        <taxon>Cyanobacteriota</taxon>
        <taxon>Cyanophyceae</taxon>
        <taxon>Oscillatoriophycideae</taxon>
        <taxon>Oscillatoriales</taxon>
        <taxon>Microcoleaceae</taxon>
        <taxon>Microcoleus</taxon>
        <taxon>environmental samples</taxon>
    </lineage>
</organism>
<name>A0A6J4LYI7_9CYAN</name>
<protein>
    <submittedName>
        <fullName evidence="1">Uncharacterized protein</fullName>
    </submittedName>
</protein>
<sequence>WFFAIRTLTTPRLYNPTSGILTNQALMVGVASISLRKRVRAASRKRKSRGLRKKDFCPYQFRSAQDFSDCPHPDNRHNQSHWHRMPRNVSHATLYKLPTN</sequence>
<feature type="non-terminal residue" evidence="1">
    <location>
        <position position="1"/>
    </location>
</feature>
<dbReference type="EMBL" id="CADCTZ010000417">
    <property type="protein sequence ID" value="CAA9341502.1"/>
    <property type="molecule type" value="Genomic_DNA"/>
</dbReference>
<feature type="non-terminal residue" evidence="1">
    <location>
        <position position="100"/>
    </location>
</feature>